<dbReference type="Proteomes" id="UP001295469">
    <property type="component" value="Chromosome C03"/>
</dbReference>
<dbReference type="Gene3D" id="1.20.1280.50">
    <property type="match status" value="1"/>
</dbReference>
<protein>
    <submittedName>
        <fullName evidence="4">(rape) hypothetical protein</fullName>
    </submittedName>
</protein>
<dbReference type="Pfam" id="PF00646">
    <property type="entry name" value="F-box"/>
    <property type="match status" value="1"/>
</dbReference>
<gene>
    <name evidence="4" type="ORF">DARMORV10_C03P31180.1</name>
</gene>
<keyword evidence="2" id="KW-0472">Membrane</keyword>
<dbReference type="AlphaFoldDB" id="A0A816I7Z2"/>
<dbReference type="PANTHER" id="PTHR31293:SF23">
    <property type="entry name" value="F-BOX DOMAIN-CONTAINING PROTEIN"/>
    <property type="match status" value="1"/>
</dbReference>
<accession>A0A816I7Z2</accession>
<dbReference type="CDD" id="cd22160">
    <property type="entry name" value="F-box_AtFBL13-like"/>
    <property type="match status" value="1"/>
</dbReference>
<feature type="compositionally biased region" description="Acidic residues" evidence="1">
    <location>
        <begin position="136"/>
        <end position="182"/>
    </location>
</feature>
<proteinExistence type="predicted"/>
<dbReference type="EMBL" id="HG994367">
    <property type="protein sequence ID" value="CAF1701568.1"/>
    <property type="molecule type" value="Genomic_DNA"/>
</dbReference>
<dbReference type="InterPro" id="IPR053781">
    <property type="entry name" value="F-box_AtFBL13-like"/>
</dbReference>
<evidence type="ECO:0000256" key="2">
    <source>
        <dbReference type="SAM" id="Phobius"/>
    </source>
</evidence>
<dbReference type="InterPro" id="IPR001810">
    <property type="entry name" value="F-box_dom"/>
</dbReference>
<dbReference type="PROSITE" id="PS50181">
    <property type="entry name" value="FBOX"/>
    <property type="match status" value="1"/>
</dbReference>
<dbReference type="InterPro" id="IPR055294">
    <property type="entry name" value="FBL60-like"/>
</dbReference>
<sequence length="263" mass="29531">MSAQKVSMRCRDFISSVPDEVLGKILSLLPTRLAASTAVLSKRWRNLLSPLISVTKLYVVIVKVLEWTNGFNPLSWRAASWNFIWIVSNPAIKIKRGAVARKYTVDLGSLVEARLDIRSKEGRVLVVEEDCFDVVEDDGYDDDDDEDSDIDNEDDSESILDIESAEEVLDGDENNDTEDDNDSGYGEYNDIEVVVDEDDDDDLMIVFMKEFMYGPNPNFNGSRTPTPSTQQRGDTGSGNSGAAVMITIVVRFVLWFIFGFYLH</sequence>
<evidence type="ECO:0000256" key="1">
    <source>
        <dbReference type="SAM" id="MobiDB-lite"/>
    </source>
</evidence>
<feature type="region of interest" description="Disordered" evidence="1">
    <location>
        <begin position="217"/>
        <end position="238"/>
    </location>
</feature>
<reference evidence="4" key="1">
    <citation type="submission" date="2021-01" db="EMBL/GenBank/DDBJ databases">
        <authorList>
            <consortium name="Genoscope - CEA"/>
            <person name="William W."/>
        </authorList>
    </citation>
    <scope>NUCLEOTIDE SEQUENCE</scope>
</reference>
<feature type="compositionally biased region" description="Polar residues" evidence="1">
    <location>
        <begin position="217"/>
        <end position="234"/>
    </location>
</feature>
<keyword evidence="2" id="KW-1133">Transmembrane helix</keyword>
<feature type="transmembrane region" description="Helical" evidence="2">
    <location>
        <begin position="242"/>
        <end position="262"/>
    </location>
</feature>
<dbReference type="InterPro" id="IPR036047">
    <property type="entry name" value="F-box-like_dom_sf"/>
</dbReference>
<dbReference type="SUPFAM" id="SSF81383">
    <property type="entry name" value="F-box domain"/>
    <property type="match status" value="1"/>
</dbReference>
<evidence type="ECO:0000259" key="3">
    <source>
        <dbReference type="PROSITE" id="PS50181"/>
    </source>
</evidence>
<organism evidence="4">
    <name type="scientific">Brassica napus</name>
    <name type="common">Rape</name>
    <dbReference type="NCBI Taxonomy" id="3708"/>
    <lineage>
        <taxon>Eukaryota</taxon>
        <taxon>Viridiplantae</taxon>
        <taxon>Streptophyta</taxon>
        <taxon>Embryophyta</taxon>
        <taxon>Tracheophyta</taxon>
        <taxon>Spermatophyta</taxon>
        <taxon>Magnoliopsida</taxon>
        <taxon>eudicotyledons</taxon>
        <taxon>Gunneridae</taxon>
        <taxon>Pentapetalae</taxon>
        <taxon>rosids</taxon>
        <taxon>malvids</taxon>
        <taxon>Brassicales</taxon>
        <taxon>Brassicaceae</taxon>
        <taxon>Brassiceae</taxon>
        <taxon>Brassica</taxon>
    </lineage>
</organism>
<feature type="domain" description="F-box" evidence="3">
    <location>
        <begin position="11"/>
        <end position="61"/>
    </location>
</feature>
<dbReference type="PANTHER" id="PTHR31293">
    <property type="entry name" value="RNI-LIKE SUPERFAMILY PROTEIN"/>
    <property type="match status" value="1"/>
</dbReference>
<feature type="region of interest" description="Disordered" evidence="1">
    <location>
        <begin position="136"/>
        <end position="188"/>
    </location>
</feature>
<evidence type="ECO:0000313" key="4">
    <source>
        <dbReference type="EMBL" id="CAF1701568.1"/>
    </source>
</evidence>
<name>A0A816I7Z2_BRANA</name>
<keyword evidence="2" id="KW-0812">Transmembrane</keyword>